<name>A0A9P0HDX8_NEZVI</name>
<organism evidence="2 3">
    <name type="scientific">Nezara viridula</name>
    <name type="common">Southern green stink bug</name>
    <name type="synonym">Cimex viridulus</name>
    <dbReference type="NCBI Taxonomy" id="85310"/>
    <lineage>
        <taxon>Eukaryota</taxon>
        <taxon>Metazoa</taxon>
        <taxon>Ecdysozoa</taxon>
        <taxon>Arthropoda</taxon>
        <taxon>Hexapoda</taxon>
        <taxon>Insecta</taxon>
        <taxon>Pterygota</taxon>
        <taxon>Neoptera</taxon>
        <taxon>Paraneoptera</taxon>
        <taxon>Hemiptera</taxon>
        <taxon>Heteroptera</taxon>
        <taxon>Panheteroptera</taxon>
        <taxon>Pentatomomorpha</taxon>
        <taxon>Pentatomoidea</taxon>
        <taxon>Pentatomidae</taxon>
        <taxon>Pentatominae</taxon>
        <taxon>Nezara</taxon>
    </lineage>
</organism>
<dbReference type="OrthoDB" id="6625361at2759"/>
<gene>
    <name evidence="2" type="ORF">NEZAVI_LOCUS9784</name>
</gene>
<dbReference type="Proteomes" id="UP001152798">
    <property type="component" value="Chromosome 4"/>
</dbReference>
<reference evidence="2" key="1">
    <citation type="submission" date="2022-01" db="EMBL/GenBank/DDBJ databases">
        <authorList>
            <person name="King R."/>
        </authorList>
    </citation>
    <scope>NUCLEOTIDE SEQUENCE</scope>
</reference>
<dbReference type="EMBL" id="OV725080">
    <property type="protein sequence ID" value="CAH1400575.1"/>
    <property type="molecule type" value="Genomic_DNA"/>
</dbReference>
<accession>A0A9P0HDX8</accession>
<feature type="region of interest" description="Disordered" evidence="1">
    <location>
        <begin position="1"/>
        <end position="33"/>
    </location>
</feature>
<protein>
    <submittedName>
        <fullName evidence="2">Uncharacterized protein</fullName>
    </submittedName>
</protein>
<feature type="compositionally biased region" description="Polar residues" evidence="1">
    <location>
        <begin position="11"/>
        <end position="30"/>
    </location>
</feature>
<evidence type="ECO:0000313" key="2">
    <source>
        <dbReference type="EMBL" id="CAH1400575.1"/>
    </source>
</evidence>
<evidence type="ECO:0000313" key="3">
    <source>
        <dbReference type="Proteomes" id="UP001152798"/>
    </source>
</evidence>
<dbReference type="AlphaFoldDB" id="A0A9P0HDX8"/>
<proteinExistence type="predicted"/>
<evidence type="ECO:0000256" key="1">
    <source>
        <dbReference type="SAM" id="MobiDB-lite"/>
    </source>
</evidence>
<keyword evidence="3" id="KW-1185">Reference proteome</keyword>
<sequence>MLLQNGKMSDFSVSSLCRTSPEPQDSSPTSRDAVVTNWRLDPVPPVPTSVVLPPVLSAVSPGESSVIYLARDK</sequence>